<reference evidence="8" key="1">
    <citation type="journal article" date="2012" name="Proc. Natl. Acad. Sci. U.S.A.">
        <title>Antigenic diversity is generated by distinct evolutionary mechanisms in African trypanosome species.</title>
        <authorList>
            <person name="Jackson A.P."/>
            <person name="Berry A."/>
            <person name="Aslett M."/>
            <person name="Allison H.C."/>
            <person name="Burton P."/>
            <person name="Vavrova-Anderson J."/>
            <person name="Brown R."/>
            <person name="Browne H."/>
            <person name="Corton N."/>
            <person name="Hauser H."/>
            <person name="Gamble J."/>
            <person name="Gilderthorp R."/>
            <person name="Marcello L."/>
            <person name="McQuillan J."/>
            <person name="Otto T.D."/>
            <person name="Quail M.A."/>
            <person name="Sanders M.J."/>
            <person name="van Tonder A."/>
            <person name="Ginger M.L."/>
            <person name="Field M.C."/>
            <person name="Barry J.D."/>
            <person name="Hertz-Fowler C."/>
            <person name="Berriman M."/>
        </authorList>
    </citation>
    <scope>NUCLEOTIDE SEQUENCE</scope>
    <source>
        <strain evidence="8">Y486</strain>
    </source>
</reference>
<sequence>MMAQLDVNENLRHSTLDEPVMDTIVRDFLAIGRKMLIVLVPPMGSQHELRDWELWGPLLICLTHAIILSSTAESGQGGLIFSAIFVLVWLGAAVVTLNAKFLGSRLSFFQTVCVMGYCMAPLCLGALLCLLVNHFWWSFLISAIGWSWSCWASQRFIRGSISGEREVLALYPVGLFYFFMAWMVAVGV</sequence>
<feature type="domain" description="Yip1" evidence="7">
    <location>
        <begin position="50"/>
        <end position="183"/>
    </location>
</feature>
<dbReference type="GO" id="GO:0006888">
    <property type="term" value="P:endoplasmic reticulum to Golgi vesicle-mediated transport"/>
    <property type="evidence" value="ECO:0007669"/>
    <property type="project" value="InterPro"/>
</dbReference>
<dbReference type="PANTHER" id="PTHR21236">
    <property type="entry name" value="GOLGI MEMBRANE PROTEIN YIP1"/>
    <property type="match status" value="1"/>
</dbReference>
<comment type="similarity">
    <text evidence="2 6">Belongs to the YIP1 family.</text>
</comment>
<gene>
    <name evidence="8" type="ORF">TVY486_0801690</name>
</gene>
<dbReference type="GO" id="GO:0005802">
    <property type="term" value="C:trans-Golgi network"/>
    <property type="evidence" value="ECO:0007669"/>
    <property type="project" value="TreeGrafter"/>
</dbReference>
<organism evidence="8">
    <name type="scientific">Trypanosoma vivax (strain Y486)</name>
    <dbReference type="NCBI Taxonomy" id="1055687"/>
    <lineage>
        <taxon>Eukaryota</taxon>
        <taxon>Discoba</taxon>
        <taxon>Euglenozoa</taxon>
        <taxon>Kinetoplastea</taxon>
        <taxon>Metakinetoplastina</taxon>
        <taxon>Trypanosomatida</taxon>
        <taxon>Trypanosomatidae</taxon>
        <taxon>Trypanosoma</taxon>
        <taxon>Duttonella</taxon>
    </lineage>
</organism>
<dbReference type="GO" id="GO:0000139">
    <property type="term" value="C:Golgi membrane"/>
    <property type="evidence" value="ECO:0007669"/>
    <property type="project" value="UniProtKB-SubCell"/>
</dbReference>
<feature type="transmembrane region" description="Helical" evidence="6">
    <location>
        <begin position="78"/>
        <end position="99"/>
    </location>
</feature>
<dbReference type="InterPro" id="IPR006977">
    <property type="entry name" value="Yip1_dom"/>
</dbReference>
<dbReference type="VEuPathDB" id="TriTrypDB:TvY486_0801690"/>
<evidence type="ECO:0000256" key="3">
    <source>
        <dbReference type="ARBA" id="ARBA00022692"/>
    </source>
</evidence>
<dbReference type="EMBL" id="HE573024">
    <property type="protein sequence ID" value="CCC49560.1"/>
    <property type="molecule type" value="Genomic_DNA"/>
</dbReference>
<evidence type="ECO:0000259" key="7">
    <source>
        <dbReference type="Pfam" id="PF04893"/>
    </source>
</evidence>
<evidence type="ECO:0000256" key="2">
    <source>
        <dbReference type="ARBA" id="ARBA00010596"/>
    </source>
</evidence>
<evidence type="ECO:0000313" key="8">
    <source>
        <dbReference type="EMBL" id="CCC49560.1"/>
    </source>
</evidence>
<dbReference type="AlphaFoldDB" id="G0U0G2"/>
<evidence type="ECO:0000256" key="1">
    <source>
        <dbReference type="ARBA" id="ARBA00004141"/>
    </source>
</evidence>
<comment type="subcellular location">
    <subcellularLocation>
        <location evidence="6">Golgi apparatus membrane</location>
        <topology evidence="6">Multi-pass membrane protein</topology>
    </subcellularLocation>
    <subcellularLocation>
        <location evidence="1">Membrane</location>
        <topology evidence="1">Multi-pass membrane protein</topology>
    </subcellularLocation>
</comment>
<evidence type="ECO:0000256" key="6">
    <source>
        <dbReference type="RuleBase" id="RU361264"/>
    </source>
</evidence>
<evidence type="ECO:0000256" key="4">
    <source>
        <dbReference type="ARBA" id="ARBA00022989"/>
    </source>
</evidence>
<feature type="transmembrane region" description="Helical" evidence="6">
    <location>
        <begin position="134"/>
        <end position="154"/>
    </location>
</feature>
<dbReference type="PANTHER" id="PTHR21236:SF1">
    <property type="entry name" value="PROTEIN YIPF6"/>
    <property type="match status" value="1"/>
</dbReference>
<feature type="transmembrane region" description="Helical" evidence="6">
    <location>
        <begin position="166"/>
        <end position="185"/>
    </location>
</feature>
<dbReference type="InterPro" id="IPR045231">
    <property type="entry name" value="Yip1/4-like"/>
</dbReference>
<keyword evidence="5 6" id="KW-0472">Membrane</keyword>
<dbReference type="OMA" id="IKFYHVL"/>
<keyword evidence="3 6" id="KW-0812">Transmembrane</keyword>
<protein>
    <recommendedName>
        <fullName evidence="6">Protein YIPF</fullName>
    </recommendedName>
</protein>
<name>G0U0G2_TRYVY</name>
<keyword evidence="4 6" id="KW-1133">Transmembrane helix</keyword>
<accession>G0U0G2</accession>
<evidence type="ECO:0000256" key="5">
    <source>
        <dbReference type="ARBA" id="ARBA00023136"/>
    </source>
</evidence>
<dbReference type="Pfam" id="PF04893">
    <property type="entry name" value="Yip1"/>
    <property type="match status" value="1"/>
</dbReference>
<proteinExistence type="inferred from homology"/>
<comment type="caution">
    <text evidence="6">Lacks conserved residue(s) required for the propagation of feature annotation.</text>
</comment>